<proteinExistence type="predicted"/>
<name>W7XEH4_TETTS</name>
<dbReference type="OrthoDB" id="293266at2759"/>
<gene>
    <name evidence="2" type="ORF">TTHERM_001330045</name>
</gene>
<evidence type="ECO:0000313" key="3">
    <source>
        <dbReference type="Proteomes" id="UP000009168"/>
    </source>
</evidence>
<dbReference type="InParanoid" id="W7XEH4"/>
<accession>W7XEH4</accession>
<organism evidence="2 3">
    <name type="scientific">Tetrahymena thermophila (strain SB210)</name>
    <dbReference type="NCBI Taxonomy" id="312017"/>
    <lineage>
        <taxon>Eukaryota</taxon>
        <taxon>Sar</taxon>
        <taxon>Alveolata</taxon>
        <taxon>Ciliophora</taxon>
        <taxon>Intramacronucleata</taxon>
        <taxon>Oligohymenophorea</taxon>
        <taxon>Hymenostomatida</taxon>
        <taxon>Tetrahymenina</taxon>
        <taxon>Tetrahymenidae</taxon>
        <taxon>Tetrahymena</taxon>
    </lineage>
</organism>
<keyword evidence="3" id="KW-1185">Reference proteome</keyword>
<dbReference type="EMBL" id="GG662737">
    <property type="protein sequence ID" value="EWS75058.1"/>
    <property type="molecule type" value="Genomic_DNA"/>
</dbReference>
<dbReference type="KEGG" id="tet:TTHERM_001330045"/>
<reference evidence="3" key="1">
    <citation type="journal article" date="2006" name="PLoS Biol.">
        <title>Macronuclear genome sequence of the ciliate Tetrahymena thermophila, a model eukaryote.</title>
        <authorList>
            <person name="Eisen J.A."/>
            <person name="Coyne R.S."/>
            <person name="Wu M."/>
            <person name="Wu D."/>
            <person name="Thiagarajan M."/>
            <person name="Wortman J.R."/>
            <person name="Badger J.H."/>
            <person name="Ren Q."/>
            <person name="Amedeo P."/>
            <person name="Jones K.M."/>
            <person name="Tallon L.J."/>
            <person name="Delcher A.L."/>
            <person name="Salzberg S.L."/>
            <person name="Silva J.C."/>
            <person name="Haas B.J."/>
            <person name="Majoros W.H."/>
            <person name="Farzad M."/>
            <person name="Carlton J.M."/>
            <person name="Smith R.K. Jr."/>
            <person name="Garg J."/>
            <person name="Pearlman R.E."/>
            <person name="Karrer K.M."/>
            <person name="Sun L."/>
            <person name="Manning G."/>
            <person name="Elde N.C."/>
            <person name="Turkewitz A.P."/>
            <person name="Asai D.J."/>
            <person name="Wilkes D.E."/>
            <person name="Wang Y."/>
            <person name="Cai H."/>
            <person name="Collins K."/>
            <person name="Stewart B.A."/>
            <person name="Lee S.R."/>
            <person name="Wilamowska K."/>
            <person name="Weinberg Z."/>
            <person name="Ruzzo W.L."/>
            <person name="Wloga D."/>
            <person name="Gaertig J."/>
            <person name="Frankel J."/>
            <person name="Tsao C.-C."/>
            <person name="Gorovsky M.A."/>
            <person name="Keeling P.J."/>
            <person name="Waller R.F."/>
            <person name="Patron N.J."/>
            <person name="Cherry J.M."/>
            <person name="Stover N.A."/>
            <person name="Krieger C.J."/>
            <person name="del Toro C."/>
            <person name="Ryder H.F."/>
            <person name="Williamson S.C."/>
            <person name="Barbeau R.A."/>
            <person name="Hamilton E.P."/>
            <person name="Orias E."/>
        </authorList>
    </citation>
    <scope>NUCLEOTIDE SEQUENCE [LARGE SCALE GENOMIC DNA]</scope>
    <source>
        <strain evidence="3">SB210</strain>
    </source>
</reference>
<feature type="compositionally biased region" description="Basic and acidic residues" evidence="1">
    <location>
        <begin position="332"/>
        <end position="344"/>
    </location>
</feature>
<feature type="region of interest" description="Disordered" evidence="1">
    <location>
        <begin position="325"/>
        <end position="344"/>
    </location>
</feature>
<evidence type="ECO:0000256" key="1">
    <source>
        <dbReference type="SAM" id="MobiDB-lite"/>
    </source>
</evidence>
<protein>
    <submittedName>
        <fullName evidence="2">AMP-binding enzyme family protein</fullName>
    </submittedName>
</protein>
<dbReference type="GeneID" id="24442176"/>
<dbReference type="Proteomes" id="UP000009168">
    <property type="component" value="Unassembled WGS sequence"/>
</dbReference>
<dbReference type="RefSeq" id="XP_012652408.1">
    <property type="nucleotide sequence ID" value="XM_012796954.1"/>
</dbReference>
<dbReference type="AlphaFoldDB" id="W7XEH4"/>
<evidence type="ECO:0000313" key="2">
    <source>
        <dbReference type="EMBL" id="EWS75058.1"/>
    </source>
</evidence>
<sequence length="661" mass="77151">MELNNDLVGFRFEYDSNLSIDLLQAQNNKTYLVYVAQFFQANQQNQVTFNLDVIDCSNPSLIGFKCLDFSKISNYTFSLDTQNNLQTQINIFTYGCLDLDQFKTFIPDNCASQAEIDNVINGINGVLRLKHFISQFNITSQQTQVNYRNAYVYTMANQSILSRIKTQKQVTSVKRGLIIQSQTSFSSPIEYDQQDYNSDRNYALQNVGYSAYSNVMLYPDELVQQIQIEFTTLPQVFAQVNSIFTLLMLIGVIGRAISKSSIKRDFFMIFLKNLYQTNYLLMQGIKKTQQKSQFEKQFQGQKQSTLTLEQQQQLQKEEYVEVNQDLAGSESSRQEEQGTKVQDEKSCSKSIPLFYYRPSILTNKQYQNISLENQEIEQKSLNNSPNKFRNELVQQNKIGKTLIEEDSPYIKNDSLIQYSNLCNKQTQNIISESIFINQSQNSKLKTAQKDEQTQFSFVKNQQETKNCQENQQQQKQQQYDIQLNQQQNLSSQSSKRKEEINECVKKLKAIQDKKTSAKIKKEIFKFILCKKRQKSEDIYSLTRKQKIRIDNQINQDLNILNFIKDMIFIKKAVFLLLRKDQLAALNLIGFSPSSLESDLRNIDFNLNKKKLSYYEMQQAILQSEKLQERQLEKFLKRCQNNQNANEVDNRILQSLQQNQIL</sequence>